<dbReference type="InterPro" id="IPR037394">
    <property type="entry name" value="TBATA-like"/>
</dbReference>
<name>G1SQ24_RABIT</name>
<evidence type="ECO:0000313" key="3">
    <source>
        <dbReference type="Proteomes" id="UP000001811"/>
    </source>
</evidence>
<dbReference type="Bgee" id="ENSOCUG00000005979">
    <property type="expression patterns" value="Expressed in testis and 2 other cell types or tissues"/>
</dbReference>
<feature type="compositionally biased region" description="Basic and acidic residues" evidence="1">
    <location>
        <begin position="282"/>
        <end position="291"/>
    </location>
</feature>
<gene>
    <name evidence="2" type="primary">C4orf17</name>
</gene>
<dbReference type="Proteomes" id="UP000001811">
    <property type="component" value="Chromosome 15"/>
</dbReference>
<dbReference type="HOGENOM" id="CLU_776036_0_0_1"/>
<dbReference type="KEGG" id="ocu:100342726"/>
<dbReference type="Pfam" id="PF15256">
    <property type="entry name" value="SPATIAL"/>
    <property type="match status" value="1"/>
</dbReference>
<feature type="region of interest" description="Disordered" evidence="1">
    <location>
        <begin position="67"/>
        <end position="118"/>
    </location>
</feature>
<reference evidence="2" key="2">
    <citation type="submission" date="2025-08" db="UniProtKB">
        <authorList>
            <consortium name="Ensembl"/>
        </authorList>
    </citation>
    <scope>IDENTIFICATION</scope>
    <source>
        <strain evidence="2">Thorbecke</strain>
    </source>
</reference>
<protein>
    <submittedName>
        <fullName evidence="2">Chromosome 4 open reading frame 17</fullName>
    </submittedName>
</protein>
<dbReference type="OrthoDB" id="9982103at2759"/>
<organism evidence="2 3">
    <name type="scientific">Oryctolagus cuniculus</name>
    <name type="common">Rabbit</name>
    <dbReference type="NCBI Taxonomy" id="9986"/>
    <lineage>
        <taxon>Eukaryota</taxon>
        <taxon>Metazoa</taxon>
        <taxon>Chordata</taxon>
        <taxon>Craniata</taxon>
        <taxon>Vertebrata</taxon>
        <taxon>Euteleostomi</taxon>
        <taxon>Mammalia</taxon>
        <taxon>Eutheria</taxon>
        <taxon>Euarchontoglires</taxon>
        <taxon>Glires</taxon>
        <taxon>Lagomorpha</taxon>
        <taxon>Leporidae</taxon>
        <taxon>Oryctolagus</taxon>
    </lineage>
</organism>
<reference evidence="2 3" key="1">
    <citation type="journal article" date="2011" name="Nature">
        <title>A high-resolution map of human evolutionary constraint using 29 mammals.</title>
        <authorList>
            <person name="Lindblad-Toh K."/>
            <person name="Garber M."/>
            <person name="Zuk O."/>
            <person name="Lin M.F."/>
            <person name="Parker B.J."/>
            <person name="Washietl S."/>
            <person name="Kheradpour P."/>
            <person name="Ernst J."/>
            <person name="Jordan G."/>
            <person name="Mauceli E."/>
            <person name="Ward L.D."/>
            <person name="Lowe C.B."/>
            <person name="Holloway A.K."/>
            <person name="Clamp M."/>
            <person name="Gnerre S."/>
            <person name="Alfoldi J."/>
            <person name="Beal K."/>
            <person name="Chang J."/>
            <person name="Clawson H."/>
            <person name="Cuff J."/>
            <person name="Di Palma F."/>
            <person name="Fitzgerald S."/>
            <person name="Flicek P."/>
            <person name="Guttman M."/>
            <person name="Hubisz M.J."/>
            <person name="Jaffe D.B."/>
            <person name="Jungreis I."/>
            <person name="Kent W.J."/>
            <person name="Kostka D."/>
            <person name="Lara M."/>
            <person name="Martins A.L."/>
            <person name="Massingham T."/>
            <person name="Moltke I."/>
            <person name="Raney B.J."/>
            <person name="Rasmussen M.D."/>
            <person name="Robinson J."/>
            <person name="Stark A."/>
            <person name="Vilella A.J."/>
            <person name="Wen J."/>
            <person name="Xie X."/>
            <person name="Zody M.C."/>
            <person name="Baldwin J."/>
            <person name="Bloom T."/>
            <person name="Chin C.W."/>
            <person name="Heiman D."/>
            <person name="Nicol R."/>
            <person name="Nusbaum C."/>
            <person name="Young S."/>
            <person name="Wilkinson J."/>
            <person name="Worley K.C."/>
            <person name="Kovar C.L."/>
            <person name="Muzny D.M."/>
            <person name="Gibbs R.A."/>
            <person name="Cree A."/>
            <person name="Dihn H.H."/>
            <person name="Fowler G."/>
            <person name="Jhangiani S."/>
            <person name="Joshi V."/>
            <person name="Lee S."/>
            <person name="Lewis L.R."/>
            <person name="Nazareth L.V."/>
            <person name="Okwuonu G."/>
            <person name="Santibanez J."/>
            <person name="Warren W.C."/>
            <person name="Mardis E.R."/>
            <person name="Weinstock G.M."/>
            <person name="Wilson R.K."/>
            <person name="Delehaunty K."/>
            <person name="Dooling D."/>
            <person name="Fronik C."/>
            <person name="Fulton L."/>
            <person name="Fulton B."/>
            <person name="Graves T."/>
            <person name="Minx P."/>
            <person name="Sodergren E."/>
            <person name="Birney E."/>
            <person name="Margulies E.H."/>
            <person name="Herrero J."/>
            <person name="Green E.D."/>
            <person name="Haussler D."/>
            <person name="Siepel A."/>
            <person name="Goldman N."/>
            <person name="Pollard K.S."/>
            <person name="Pedersen J.S."/>
            <person name="Lander E.S."/>
            <person name="Kellis M."/>
        </authorList>
    </citation>
    <scope>NUCLEOTIDE SEQUENCE [LARGE SCALE GENOMIC DNA]</scope>
    <source>
        <strain evidence="2 3">Thorbecke inbred</strain>
    </source>
</reference>
<dbReference type="InParanoid" id="G1SQ24"/>
<evidence type="ECO:0000313" key="2">
    <source>
        <dbReference type="Ensembl" id="ENSOCUP00000005174.3"/>
    </source>
</evidence>
<dbReference type="GeneTree" id="ENSGT00510000048844"/>
<proteinExistence type="predicted"/>
<dbReference type="PANTHER" id="PTHR33772">
    <property type="entry name" value="THYMUS, BRAIN AND TESTES-ASSOCIATED"/>
    <property type="match status" value="1"/>
</dbReference>
<dbReference type="OMA" id="TKPMSAR"/>
<dbReference type="PANTHER" id="PTHR33772:SF2">
    <property type="entry name" value="RIKEN CDNA 4930579F01 GENE"/>
    <property type="match status" value="1"/>
</dbReference>
<dbReference type="PaxDb" id="9986-ENSOCUP00000005174"/>
<feature type="region of interest" description="Disordered" evidence="1">
    <location>
        <begin position="239"/>
        <end position="350"/>
    </location>
</feature>
<dbReference type="eggNOG" id="ENOG502SU2P">
    <property type="taxonomic scope" value="Eukaryota"/>
</dbReference>
<reference evidence="2" key="3">
    <citation type="submission" date="2025-09" db="UniProtKB">
        <authorList>
            <consortium name="Ensembl"/>
        </authorList>
    </citation>
    <scope>IDENTIFICATION</scope>
    <source>
        <strain evidence="2">Thorbecke</strain>
    </source>
</reference>
<dbReference type="Ensembl" id="ENSOCUT00000005980.4">
    <property type="protein sequence ID" value="ENSOCUP00000005174.3"/>
    <property type="gene ID" value="ENSOCUG00000005979.4"/>
</dbReference>
<dbReference type="AlphaFoldDB" id="G1SQ24"/>
<evidence type="ECO:0000256" key="1">
    <source>
        <dbReference type="SAM" id="MobiDB-lite"/>
    </source>
</evidence>
<feature type="region of interest" description="Disordered" evidence="1">
    <location>
        <begin position="137"/>
        <end position="161"/>
    </location>
</feature>
<sequence length="350" mass="38838">MNCRPPAAALQFESKGSRARNANCFLVRHTPHPRRVCHIKGLNNIPICTVNDDEIALRTLWGVGQSNHTEKEEKPVAKYSEPPSTTVQEIPGRGVSGVSPAPNWVKVPPRPHSEPSRKIKECFKTSSENPLVIKQEESKVTKPPSPPKVHSTAGSCSSEVMPTKVEVKESTVRIPNYLDQEIKILAKLCDILHTDSLAEVLQWLLHANTKEKEWVSAVIHSELAQVNLLPHHRRNTLVEPATENGRPKMVKSPSNPPAKPKVLTRPRETHQPTRVLNQGPEGNKEASKGAESKSQLFIRRSKMKIPVVEYFSKPKSPPRPNTQDSGSAKLGSARSVQQGYNICPQRASYP</sequence>
<dbReference type="FunCoup" id="G1SQ24">
    <property type="interactions" value="2"/>
</dbReference>
<keyword evidence="3" id="KW-1185">Reference proteome</keyword>
<dbReference type="EMBL" id="AAGW02022251">
    <property type="status" value="NOT_ANNOTATED_CDS"/>
    <property type="molecule type" value="Genomic_DNA"/>
</dbReference>
<accession>G1SQ24</accession>